<gene>
    <name evidence="2" type="ORF">EJ08DRAFT_652757</name>
</gene>
<evidence type="ECO:0000313" key="3">
    <source>
        <dbReference type="Proteomes" id="UP000800235"/>
    </source>
</evidence>
<evidence type="ECO:0000256" key="1">
    <source>
        <dbReference type="SAM" id="MobiDB-lite"/>
    </source>
</evidence>
<dbReference type="OrthoDB" id="3938221at2759"/>
<reference evidence="2" key="1">
    <citation type="journal article" date="2020" name="Stud. Mycol.">
        <title>101 Dothideomycetes genomes: a test case for predicting lifestyles and emergence of pathogens.</title>
        <authorList>
            <person name="Haridas S."/>
            <person name="Albert R."/>
            <person name="Binder M."/>
            <person name="Bloem J."/>
            <person name="Labutti K."/>
            <person name="Salamov A."/>
            <person name="Andreopoulos B."/>
            <person name="Baker S."/>
            <person name="Barry K."/>
            <person name="Bills G."/>
            <person name="Bluhm B."/>
            <person name="Cannon C."/>
            <person name="Castanera R."/>
            <person name="Culley D."/>
            <person name="Daum C."/>
            <person name="Ezra D."/>
            <person name="Gonzalez J."/>
            <person name="Henrissat B."/>
            <person name="Kuo A."/>
            <person name="Liang C."/>
            <person name="Lipzen A."/>
            <person name="Lutzoni F."/>
            <person name="Magnuson J."/>
            <person name="Mondo S."/>
            <person name="Nolan M."/>
            <person name="Ohm R."/>
            <person name="Pangilinan J."/>
            <person name="Park H.-J."/>
            <person name="Ramirez L."/>
            <person name="Alfaro M."/>
            <person name="Sun H."/>
            <person name="Tritt A."/>
            <person name="Yoshinaga Y."/>
            <person name="Zwiers L.-H."/>
            <person name="Turgeon B."/>
            <person name="Goodwin S."/>
            <person name="Spatafora J."/>
            <person name="Crous P."/>
            <person name="Grigoriev I."/>
        </authorList>
    </citation>
    <scope>NUCLEOTIDE SEQUENCE</scope>
    <source>
        <strain evidence="2">CBS 130266</strain>
    </source>
</reference>
<protein>
    <submittedName>
        <fullName evidence="2">Uncharacterized protein</fullName>
    </submittedName>
</protein>
<feature type="compositionally biased region" description="Acidic residues" evidence="1">
    <location>
        <begin position="138"/>
        <end position="151"/>
    </location>
</feature>
<dbReference type="AlphaFoldDB" id="A0A9P4TV65"/>
<organism evidence="2 3">
    <name type="scientific">Tothia fuscella</name>
    <dbReference type="NCBI Taxonomy" id="1048955"/>
    <lineage>
        <taxon>Eukaryota</taxon>
        <taxon>Fungi</taxon>
        <taxon>Dikarya</taxon>
        <taxon>Ascomycota</taxon>
        <taxon>Pezizomycotina</taxon>
        <taxon>Dothideomycetes</taxon>
        <taxon>Pleosporomycetidae</taxon>
        <taxon>Venturiales</taxon>
        <taxon>Cylindrosympodiaceae</taxon>
        <taxon>Tothia</taxon>
    </lineage>
</organism>
<evidence type="ECO:0000313" key="2">
    <source>
        <dbReference type="EMBL" id="KAF2423492.1"/>
    </source>
</evidence>
<comment type="caution">
    <text evidence="2">The sequence shown here is derived from an EMBL/GenBank/DDBJ whole genome shotgun (WGS) entry which is preliminary data.</text>
</comment>
<accession>A0A9P4TV65</accession>
<sequence length="221" mass="24604">MSLKETYTIAHTAQCKLHMAVNKPDRNWRFIVGHAVTLDNVMLRLVQMEESIDKAPLASDVRFKGAGGVPKSSPLSQQTNQRKGRSPPLPQRTESGSDDDDEEEELAEYDDEAGEDLNLMRFPSGSERPPMHPPPLDPSDEDSSSDDEEEELTKMLEGMDFEKLKSATEGKGNQEMVDVFNRVQGCPCHGKPQSQPIENFWELPGTEHGDGVRTAVVEIRA</sequence>
<dbReference type="Proteomes" id="UP000800235">
    <property type="component" value="Unassembled WGS sequence"/>
</dbReference>
<keyword evidence="3" id="KW-1185">Reference proteome</keyword>
<dbReference type="EMBL" id="MU007081">
    <property type="protein sequence ID" value="KAF2423492.1"/>
    <property type="molecule type" value="Genomic_DNA"/>
</dbReference>
<feature type="compositionally biased region" description="Acidic residues" evidence="1">
    <location>
        <begin position="96"/>
        <end position="115"/>
    </location>
</feature>
<feature type="region of interest" description="Disordered" evidence="1">
    <location>
        <begin position="63"/>
        <end position="161"/>
    </location>
</feature>
<proteinExistence type="predicted"/>
<name>A0A9P4TV65_9PEZI</name>